<protein>
    <submittedName>
        <fullName evidence="1">Putative Demethylmenaquinone methyltransferase</fullName>
    </submittedName>
</protein>
<accession>A0A2J6RY11</accession>
<dbReference type="Proteomes" id="UP000235786">
    <property type="component" value="Unassembled WGS sequence"/>
</dbReference>
<dbReference type="CDD" id="cd02440">
    <property type="entry name" value="AdoMet_MTases"/>
    <property type="match status" value="1"/>
</dbReference>
<dbReference type="EMBL" id="KZ613942">
    <property type="protein sequence ID" value="PMD43404.1"/>
    <property type="molecule type" value="Genomic_DNA"/>
</dbReference>
<dbReference type="PANTHER" id="PTHR43591:SF105">
    <property type="entry name" value="METHYLTRANSFERASE DOMAIN-CONTAINING PROTEIN-RELATED"/>
    <property type="match status" value="1"/>
</dbReference>
<dbReference type="OrthoDB" id="2013972at2759"/>
<evidence type="ECO:0000313" key="1">
    <source>
        <dbReference type="EMBL" id="PMD43404.1"/>
    </source>
</evidence>
<dbReference type="InterPro" id="IPR029063">
    <property type="entry name" value="SAM-dependent_MTases_sf"/>
</dbReference>
<dbReference type="PANTHER" id="PTHR43591">
    <property type="entry name" value="METHYLTRANSFERASE"/>
    <property type="match status" value="1"/>
</dbReference>
<gene>
    <name evidence="1" type="ORF">L207DRAFT_423186</name>
</gene>
<evidence type="ECO:0000313" key="2">
    <source>
        <dbReference type="Proteomes" id="UP000235786"/>
    </source>
</evidence>
<dbReference type="GO" id="GO:0032259">
    <property type="term" value="P:methylation"/>
    <property type="evidence" value="ECO:0007669"/>
    <property type="project" value="UniProtKB-KW"/>
</dbReference>
<dbReference type="Pfam" id="PF13489">
    <property type="entry name" value="Methyltransf_23"/>
    <property type="match status" value="1"/>
</dbReference>
<dbReference type="Gene3D" id="3.40.50.150">
    <property type="entry name" value="Vaccinia Virus protein VP39"/>
    <property type="match status" value="1"/>
</dbReference>
<dbReference type="SUPFAM" id="SSF53335">
    <property type="entry name" value="S-adenosyl-L-methionine-dependent methyltransferases"/>
    <property type="match status" value="1"/>
</dbReference>
<reference evidence="1 2" key="1">
    <citation type="submission" date="2016-04" db="EMBL/GenBank/DDBJ databases">
        <title>A degradative enzymes factory behind the ericoid mycorrhizal symbiosis.</title>
        <authorList>
            <consortium name="DOE Joint Genome Institute"/>
            <person name="Martino E."/>
            <person name="Morin E."/>
            <person name="Grelet G."/>
            <person name="Kuo A."/>
            <person name="Kohler A."/>
            <person name="Daghino S."/>
            <person name="Barry K."/>
            <person name="Choi C."/>
            <person name="Cichocki N."/>
            <person name="Clum A."/>
            <person name="Copeland A."/>
            <person name="Hainaut M."/>
            <person name="Haridas S."/>
            <person name="Labutti K."/>
            <person name="Lindquist E."/>
            <person name="Lipzen A."/>
            <person name="Khouja H.-R."/>
            <person name="Murat C."/>
            <person name="Ohm R."/>
            <person name="Olson A."/>
            <person name="Spatafora J."/>
            <person name="Veneault-Fourrey C."/>
            <person name="Henrissat B."/>
            <person name="Grigoriev I."/>
            <person name="Martin F."/>
            <person name="Perotto S."/>
        </authorList>
    </citation>
    <scope>NUCLEOTIDE SEQUENCE [LARGE SCALE GENOMIC DNA]</scope>
    <source>
        <strain evidence="1 2">F</strain>
    </source>
</reference>
<proteinExistence type="predicted"/>
<dbReference type="GO" id="GO:0008168">
    <property type="term" value="F:methyltransferase activity"/>
    <property type="evidence" value="ECO:0007669"/>
    <property type="project" value="UniProtKB-KW"/>
</dbReference>
<keyword evidence="1" id="KW-0808">Transferase</keyword>
<name>A0A2J6RY11_HYAVF</name>
<organism evidence="1 2">
    <name type="scientific">Hyaloscypha variabilis (strain UAMH 11265 / GT02V1 / F)</name>
    <name type="common">Meliniomyces variabilis</name>
    <dbReference type="NCBI Taxonomy" id="1149755"/>
    <lineage>
        <taxon>Eukaryota</taxon>
        <taxon>Fungi</taxon>
        <taxon>Dikarya</taxon>
        <taxon>Ascomycota</taxon>
        <taxon>Pezizomycotina</taxon>
        <taxon>Leotiomycetes</taxon>
        <taxon>Helotiales</taxon>
        <taxon>Hyaloscyphaceae</taxon>
        <taxon>Hyaloscypha</taxon>
        <taxon>Hyaloscypha variabilis</taxon>
    </lineage>
</organism>
<sequence>MDESEVLADVEEDIERIRNHSAARTVFRQRRSDIDTVNSTRTLCDSDIEYIMIYGRRYCGQYYMPNDEAEQARGQMLHGVFRDIFDYRLTSIPLHNPKNILDIGTGTGEWAIEMGEQYPEAEVIGTDIARIQDTAVPENVFFQIDDAEHEDGWTFSAEFDLVHLRCMQGAFTDWQHIYSEAFKVLAPGGYLEVIDFDNHTRILSYFRDDPDVAAWLVAVNEASKRSGRSRGDAHLNPDLLREIGFVDVRISEKIIPTGAWPTDPRERNLGKHFLLTMFHGIEAMALRPLTEYMNWGIEEVEQSIKFMEDRLWAVALDKEKSQGMGFIVKTLVGMKPFEGGVPEVDVPDEESIKTLTSLSGDIYSDK</sequence>
<keyword evidence="1" id="KW-0489">Methyltransferase</keyword>
<keyword evidence="2" id="KW-1185">Reference proteome</keyword>
<dbReference type="AlphaFoldDB" id="A0A2J6RY11"/>